<keyword evidence="3" id="KW-0812">Transmembrane</keyword>
<feature type="region of interest" description="Disordered" evidence="2">
    <location>
        <begin position="174"/>
        <end position="207"/>
    </location>
</feature>
<name>A0A220UBN7_9MICO</name>
<dbReference type="InterPro" id="IPR019533">
    <property type="entry name" value="Peptidase_S26"/>
</dbReference>
<dbReference type="EMBL" id="CP022316">
    <property type="protein sequence ID" value="ASK65527.1"/>
    <property type="molecule type" value="Genomic_DNA"/>
</dbReference>
<dbReference type="InterPro" id="IPR001733">
    <property type="entry name" value="Peptidase_S26B"/>
</dbReference>
<dbReference type="OrthoDB" id="3178064at2"/>
<dbReference type="AlphaFoldDB" id="A0A220UBN7"/>
<evidence type="ECO:0000256" key="2">
    <source>
        <dbReference type="SAM" id="MobiDB-lite"/>
    </source>
</evidence>
<evidence type="ECO:0000313" key="4">
    <source>
        <dbReference type="EMBL" id="ASK65527.1"/>
    </source>
</evidence>
<keyword evidence="3" id="KW-1133">Transmembrane helix</keyword>
<evidence type="ECO:0000256" key="1">
    <source>
        <dbReference type="NCBIfam" id="TIGR02228"/>
    </source>
</evidence>
<organism evidence="4 5">
    <name type="scientific">Brachybacterium avium</name>
    <dbReference type="NCBI Taxonomy" id="2017485"/>
    <lineage>
        <taxon>Bacteria</taxon>
        <taxon>Bacillati</taxon>
        <taxon>Actinomycetota</taxon>
        <taxon>Actinomycetes</taxon>
        <taxon>Micrococcales</taxon>
        <taxon>Dermabacteraceae</taxon>
        <taxon>Brachybacterium</taxon>
    </lineage>
</organism>
<dbReference type="GO" id="GO:0006465">
    <property type="term" value="P:signal peptide processing"/>
    <property type="evidence" value="ECO:0007669"/>
    <property type="project" value="UniProtKB-UniRule"/>
</dbReference>
<dbReference type="RefSeq" id="WP_089064768.1">
    <property type="nucleotide sequence ID" value="NZ_CP022316.1"/>
</dbReference>
<dbReference type="GO" id="GO:0016020">
    <property type="term" value="C:membrane"/>
    <property type="evidence" value="ECO:0007669"/>
    <property type="project" value="UniProtKB-UniRule"/>
</dbReference>
<sequence length="453" mass="46753">MGTAARIPRRGRTLAALGDHLLSVLALAGTACILLVLMGWAFNISIIMFRTGSMSPTITAGSIALVREVPATEMAEGDVVTVDRGEGILPVTHRVVEITDTDDASGSITFEMRGDANDVNDPEPYTATEVRRVMFSVPGAARVIQWFGNPYVLGALTLGATTLVIWAFWPRDPEEDQHGGDDSGRDHPEIEGSGDSDAVSGTDAPPRGGPALRVLALPLIVAVMLMAPGTGHAETTLIAGEHLRLQTVGDPAQMQNLAPGQPVIWDVGVWAEAPVPGEIRLGITGRGELASLEDGLLVSVQGCSERWTGDRCPSGAVELLAAEGLDRIAEAGDTLHLTTMPSDEVRWLRVEAVLAETQGSATSGAEGDVLIHAAGAGEEITSGDDPPGGDSPGNEPPGGETPGEEPSVSGDAPEGGGLARTGVSGALPLLATGLLAVALGIALRRPRSEGACR</sequence>
<feature type="compositionally biased region" description="Basic and acidic residues" evidence="2">
    <location>
        <begin position="176"/>
        <end position="190"/>
    </location>
</feature>
<dbReference type="KEGG" id="brv:CFK39_06415"/>
<protein>
    <recommendedName>
        <fullName evidence="1">Signal peptidase I</fullName>
        <ecNumber evidence="1">3.4.21.89</ecNumber>
    </recommendedName>
</protein>
<dbReference type="Proteomes" id="UP000198398">
    <property type="component" value="Chromosome"/>
</dbReference>
<reference evidence="5" key="1">
    <citation type="submission" date="2017-07" db="EMBL/GenBank/DDBJ databases">
        <title>Brachybacterium sp. VR2415.</title>
        <authorList>
            <person name="Tak E.J."/>
            <person name="Bae J.-W."/>
        </authorList>
    </citation>
    <scope>NUCLEOTIDE SEQUENCE [LARGE SCALE GENOMIC DNA]</scope>
    <source>
        <strain evidence="5">VR2415</strain>
    </source>
</reference>
<dbReference type="NCBIfam" id="TIGR02228">
    <property type="entry name" value="sigpep_I_arch"/>
    <property type="match status" value="1"/>
</dbReference>
<accession>A0A220UBN7</accession>
<feature type="transmembrane region" description="Helical" evidence="3">
    <location>
        <begin position="425"/>
        <end position="443"/>
    </location>
</feature>
<proteinExistence type="predicted"/>
<keyword evidence="5" id="KW-1185">Reference proteome</keyword>
<evidence type="ECO:0000313" key="5">
    <source>
        <dbReference type="Proteomes" id="UP000198398"/>
    </source>
</evidence>
<evidence type="ECO:0000256" key="3">
    <source>
        <dbReference type="SAM" id="Phobius"/>
    </source>
</evidence>
<dbReference type="GO" id="GO:0009003">
    <property type="term" value="F:signal peptidase activity"/>
    <property type="evidence" value="ECO:0007669"/>
    <property type="project" value="UniProtKB-EC"/>
</dbReference>
<dbReference type="CDD" id="cd06530">
    <property type="entry name" value="S26_SPase_I"/>
    <property type="match status" value="1"/>
</dbReference>
<dbReference type="PROSITE" id="PS51257">
    <property type="entry name" value="PROKAR_LIPOPROTEIN"/>
    <property type="match status" value="1"/>
</dbReference>
<feature type="transmembrane region" description="Helical" evidence="3">
    <location>
        <begin position="20"/>
        <end position="42"/>
    </location>
</feature>
<keyword evidence="3" id="KW-0472">Membrane</keyword>
<feature type="region of interest" description="Disordered" evidence="2">
    <location>
        <begin position="378"/>
        <end position="422"/>
    </location>
</feature>
<dbReference type="GO" id="GO:0004252">
    <property type="term" value="F:serine-type endopeptidase activity"/>
    <property type="evidence" value="ECO:0007669"/>
    <property type="project" value="UniProtKB-UniRule"/>
</dbReference>
<dbReference type="EC" id="3.4.21.89" evidence="1"/>
<gene>
    <name evidence="4" type="ORF">CFK39_06415</name>
</gene>